<dbReference type="EMBL" id="JAAMPI010000026">
    <property type="protein sequence ID" value="KAF4637326.1"/>
    <property type="molecule type" value="Genomic_DNA"/>
</dbReference>
<organism evidence="10 11">
    <name type="scientific">Cudoniella acicularis</name>
    <dbReference type="NCBI Taxonomy" id="354080"/>
    <lineage>
        <taxon>Eukaryota</taxon>
        <taxon>Fungi</taxon>
        <taxon>Dikarya</taxon>
        <taxon>Ascomycota</taxon>
        <taxon>Pezizomycotina</taxon>
        <taxon>Leotiomycetes</taxon>
        <taxon>Helotiales</taxon>
        <taxon>Tricladiaceae</taxon>
        <taxon>Cudoniella</taxon>
    </lineage>
</organism>
<dbReference type="PANTHER" id="PTHR12022">
    <property type="entry name" value="UBIQUINOL-CYTOCHROME C REDUCTASE COMPLEX 14 KD PROTEIN"/>
    <property type="match status" value="1"/>
</dbReference>
<comment type="caution">
    <text evidence="10">The sequence shown here is derived from an EMBL/GenBank/DDBJ whole genome shotgun (WGS) entry which is preliminary data.</text>
</comment>
<proteinExistence type="inferred from homology"/>
<dbReference type="PIRSF" id="PIRSF000022">
    <property type="entry name" value="Bc1_14K"/>
    <property type="match status" value="1"/>
</dbReference>
<dbReference type="Gene3D" id="1.10.1090.10">
    <property type="entry name" value="Cytochrome b-c1 complex subunit 7"/>
    <property type="match status" value="1"/>
</dbReference>
<evidence type="ECO:0000313" key="10">
    <source>
        <dbReference type="EMBL" id="KAF4637326.1"/>
    </source>
</evidence>
<sequence>MSQPSLANAIVKRPWLYKIMKPLSNWYCNAAGYRKLGLKADDLIPEESETVLLALKRLPQQEAYDRVFRLRRAFQASLAHQLLPVSQQTKPEEDVPYLSPIIREIEAEARERSDLETLSITKRKH</sequence>
<keyword evidence="6 9" id="KW-0249">Electron transport</keyword>
<evidence type="ECO:0000256" key="1">
    <source>
        <dbReference type="ARBA" id="ARBA00004443"/>
    </source>
</evidence>
<dbReference type="SUPFAM" id="SSF81524">
    <property type="entry name" value="14 kDa protein of cytochrome bc1 complex (Ubiquinol-cytochrome c reductase)"/>
    <property type="match status" value="1"/>
</dbReference>
<comment type="function">
    <text evidence="9">Component of the ubiquinol-cytochrome c oxidoreductase, a multisubunit transmembrane complex that is part of the mitochondrial electron transport chain which drives oxidative phosphorylation.</text>
</comment>
<comment type="subcellular location">
    <subcellularLocation>
        <location evidence="1">Mitochondrion inner membrane</location>
        <topology evidence="1">Peripheral membrane protein</topology>
        <orientation evidence="1">Matrix side</orientation>
    </subcellularLocation>
</comment>
<dbReference type="Pfam" id="PF02271">
    <property type="entry name" value="UCR_14kD"/>
    <property type="match status" value="1"/>
</dbReference>
<dbReference type="OrthoDB" id="425749at2759"/>
<evidence type="ECO:0000256" key="8">
    <source>
        <dbReference type="ARBA" id="ARBA00023136"/>
    </source>
</evidence>
<reference evidence="10 11" key="1">
    <citation type="submission" date="2020-03" db="EMBL/GenBank/DDBJ databases">
        <title>Draft Genome Sequence of Cudoniella acicularis.</title>
        <authorList>
            <person name="Buettner E."/>
            <person name="Kellner H."/>
        </authorList>
    </citation>
    <scope>NUCLEOTIDE SEQUENCE [LARGE SCALE GENOMIC DNA]</scope>
    <source>
        <strain evidence="10 11">DSM 108380</strain>
    </source>
</reference>
<dbReference type="Proteomes" id="UP000566819">
    <property type="component" value="Unassembled WGS sequence"/>
</dbReference>
<dbReference type="GO" id="GO:0045275">
    <property type="term" value="C:respiratory chain complex III"/>
    <property type="evidence" value="ECO:0007669"/>
    <property type="project" value="InterPro"/>
</dbReference>
<dbReference type="InterPro" id="IPR036544">
    <property type="entry name" value="QCR7_sf"/>
</dbReference>
<dbReference type="GO" id="GO:0005743">
    <property type="term" value="C:mitochondrial inner membrane"/>
    <property type="evidence" value="ECO:0007669"/>
    <property type="project" value="UniProtKB-SubCell"/>
</dbReference>
<name>A0A8H4RY82_9HELO</name>
<dbReference type="InterPro" id="IPR003197">
    <property type="entry name" value="QCR7"/>
</dbReference>
<evidence type="ECO:0000256" key="4">
    <source>
        <dbReference type="ARBA" id="ARBA00022660"/>
    </source>
</evidence>
<evidence type="ECO:0000256" key="7">
    <source>
        <dbReference type="ARBA" id="ARBA00023128"/>
    </source>
</evidence>
<accession>A0A8H4RY82</accession>
<dbReference type="FunFam" id="1.10.1090.10:FF:000001">
    <property type="entry name" value="Cytochrome b-c1 complex subunit 7"/>
    <property type="match status" value="1"/>
</dbReference>
<evidence type="ECO:0000256" key="6">
    <source>
        <dbReference type="ARBA" id="ARBA00022982"/>
    </source>
</evidence>
<evidence type="ECO:0000256" key="3">
    <source>
        <dbReference type="ARBA" id="ARBA00022448"/>
    </source>
</evidence>
<keyword evidence="8 9" id="KW-0472">Membrane</keyword>
<evidence type="ECO:0000256" key="5">
    <source>
        <dbReference type="ARBA" id="ARBA00022792"/>
    </source>
</evidence>
<keyword evidence="4 9" id="KW-0679">Respiratory chain</keyword>
<evidence type="ECO:0000256" key="2">
    <source>
        <dbReference type="ARBA" id="ARBA00008554"/>
    </source>
</evidence>
<keyword evidence="5 9" id="KW-0999">Mitochondrion inner membrane</keyword>
<protein>
    <recommendedName>
        <fullName evidence="9">Cytochrome b-c1 complex subunit 7</fullName>
    </recommendedName>
</protein>
<gene>
    <name evidence="10" type="ORF">G7Y89_g736</name>
</gene>
<comment type="similarity">
    <text evidence="2 9">Belongs to the UQCRB/QCR7 family.</text>
</comment>
<keyword evidence="3 9" id="KW-0813">Transport</keyword>
<keyword evidence="7 9" id="KW-0496">Mitochondrion</keyword>
<evidence type="ECO:0000313" key="11">
    <source>
        <dbReference type="Proteomes" id="UP000566819"/>
    </source>
</evidence>
<dbReference type="GO" id="GO:0006122">
    <property type="term" value="P:mitochondrial electron transport, ubiquinol to cytochrome c"/>
    <property type="evidence" value="ECO:0007669"/>
    <property type="project" value="InterPro"/>
</dbReference>
<dbReference type="AlphaFoldDB" id="A0A8H4RY82"/>
<keyword evidence="11" id="KW-1185">Reference proteome</keyword>
<evidence type="ECO:0000256" key="9">
    <source>
        <dbReference type="PIRNR" id="PIRNR000022"/>
    </source>
</evidence>
<dbReference type="PANTHER" id="PTHR12022:SF0">
    <property type="entry name" value="CYTOCHROME B-C1 COMPLEX SUBUNIT 7"/>
    <property type="match status" value="1"/>
</dbReference>